<evidence type="ECO:0008006" key="3">
    <source>
        <dbReference type="Google" id="ProtNLM"/>
    </source>
</evidence>
<accession>A0ABU1ULR3</accession>
<evidence type="ECO:0000313" key="2">
    <source>
        <dbReference type="Proteomes" id="UP001257739"/>
    </source>
</evidence>
<name>A0ABU1ULR3_9ACTN</name>
<dbReference type="RefSeq" id="WP_309967326.1">
    <property type="nucleotide sequence ID" value="NZ_JAVDWH010000001.1"/>
</dbReference>
<protein>
    <recommendedName>
        <fullName evidence="3">DUF3052 domain-containing protein</fullName>
    </recommendedName>
</protein>
<keyword evidence="2" id="KW-1185">Reference proteome</keyword>
<sequence>MTETSIAEKLRITEGYVVWVIGQTAEETALLDPLPEGAVAIEERHQEVEDDEDSEAELIDGAVLFVESHIQLVDDLDEFLPQLGSIPVVWICYPIGGRTEIAVETIGDLVADYGWHTVEHVPLDDAWSGVRLEQA</sequence>
<proteinExistence type="predicted"/>
<reference evidence="1 2" key="1">
    <citation type="submission" date="2023-07" db="EMBL/GenBank/DDBJ databases">
        <title>Sorghum-associated microbial communities from plants grown in Nebraska, USA.</title>
        <authorList>
            <person name="Schachtman D."/>
        </authorList>
    </citation>
    <scope>NUCLEOTIDE SEQUENCE [LARGE SCALE GENOMIC DNA]</scope>
    <source>
        <strain evidence="1 2">BE248</strain>
    </source>
</reference>
<evidence type="ECO:0000313" key="1">
    <source>
        <dbReference type="EMBL" id="MDR7086111.1"/>
    </source>
</evidence>
<gene>
    <name evidence="1" type="ORF">J2X11_000950</name>
</gene>
<dbReference type="Proteomes" id="UP001257739">
    <property type="component" value="Unassembled WGS sequence"/>
</dbReference>
<dbReference type="EMBL" id="JAVDWH010000001">
    <property type="protein sequence ID" value="MDR7086111.1"/>
    <property type="molecule type" value="Genomic_DNA"/>
</dbReference>
<organism evidence="1 2">
    <name type="scientific">Aeromicrobium panaciterrae</name>
    <dbReference type="NCBI Taxonomy" id="363861"/>
    <lineage>
        <taxon>Bacteria</taxon>
        <taxon>Bacillati</taxon>
        <taxon>Actinomycetota</taxon>
        <taxon>Actinomycetes</taxon>
        <taxon>Propionibacteriales</taxon>
        <taxon>Nocardioidaceae</taxon>
        <taxon>Aeromicrobium</taxon>
    </lineage>
</organism>
<comment type="caution">
    <text evidence="1">The sequence shown here is derived from an EMBL/GenBank/DDBJ whole genome shotgun (WGS) entry which is preliminary data.</text>
</comment>